<dbReference type="EMBL" id="CP094970">
    <property type="protein sequence ID" value="UYM05180.1"/>
    <property type="molecule type" value="Genomic_DNA"/>
</dbReference>
<proteinExistence type="predicted"/>
<dbReference type="KEGG" id="sgrg:L0C25_22100"/>
<sequence length="46" mass="5066">MTCIALVVYFVIAITMHVRARDFTSRLFVNASGMLVLSLAVGYVCL</sequence>
<name>A0AA46THE2_9ACTN</name>
<keyword evidence="2" id="KW-1185">Reference proteome</keyword>
<evidence type="ECO:0000313" key="1">
    <source>
        <dbReference type="EMBL" id="UYM05180.1"/>
    </source>
</evidence>
<organism evidence="1 2">
    <name type="scientific">Solicola gregarius</name>
    <dbReference type="NCBI Taxonomy" id="2908642"/>
    <lineage>
        <taxon>Bacteria</taxon>
        <taxon>Bacillati</taxon>
        <taxon>Actinomycetota</taxon>
        <taxon>Actinomycetes</taxon>
        <taxon>Propionibacteriales</taxon>
        <taxon>Nocardioidaceae</taxon>
        <taxon>Solicola</taxon>
    </lineage>
</organism>
<gene>
    <name evidence="1" type="ORF">L0C25_22100</name>
</gene>
<dbReference type="Proteomes" id="UP001164390">
    <property type="component" value="Chromosome"/>
</dbReference>
<dbReference type="RefSeq" id="WP_271633965.1">
    <property type="nucleotide sequence ID" value="NZ_CP094970.1"/>
</dbReference>
<protein>
    <submittedName>
        <fullName evidence="1">Uncharacterized protein</fullName>
    </submittedName>
</protein>
<accession>A0AA46THE2</accession>
<dbReference type="AlphaFoldDB" id="A0AA46THE2"/>
<evidence type="ECO:0000313" key="2">
    <source>
        <dbReference type="Proteomes" id="UP001164390"/>
    </source>
</evidence>
<reference evidence="1" key="1">
    <citation type="submission" date="2022-01" db="EMBL/GenBank/DDBJ databases">
        <title>Nocardioidaceae gen. sp. A5X3R13.</title>
        <authorList>
            <person name="Lopez Marin M.A."/>
            <person name="Uhlik O."/>
        </authorList>
    </citation>
    <scope>NUCLEOTIDE SEQUENCE</scope>
    <source>
        <strain evidence="1">A5X3R13</strain>
    </source>
</reference>